<evidence type="ECO:0000313" key="4">
    <source>
        <dbReference type="Proteomes" id="UP000000603"/>
    </source>
</evidence>
<dbReference type="InterPro" id="IPR000182">
    <property type="entry name" value="GNAT_dom"/>
</dbReference>
<dbReference type="EnsemblBacteria" id="AAT83711">
    <property type="protein sequence ID" value="AAT83711"/>
    <property type="gene ID" value="PPA1995"/>
</dbReference>
<dbReference type="Pfam" id="PF00583">
    <property type="entry name" value="Acetyltransf_1"/>
    <property type="match status" value="1"/>
</dbReference>
<feature type="domain" description="N-acetyltransferase" evidence="2">
    <location>
        <begin position="27"/>
        <end position="163"/>
    </location>
</feature>
<organism evidence="3 4">
    <name type="scientific">Cutibacterium acnes (strain DSM 16379 / KPA171202)</name>
    <name type="common">Propionibacterium acnes</name>
    <dbReference type="NCBI Taxonomy" id="267747"/>
    <lineage>
        <taxon>Bacteria</taxon>
        <taxon>Bacillati</taxon>
        <taxon>Actinomycetota</taxon>
        <taxon>Actinomycetes</taxon>
        <taxon>Propionibacteriales</taxon>
        <taxon>Propionibacteriaceae</taxon>
        <taxon>Cutibacterium</taxon>
    </lineage>
</organism>
<accession>Q6A6A2</accession>
<dbReference type="Gene3D" id="3.40.630.30">
    <property type="match status" value="1"/>
</dbReference>
<dbReference type="EMBL" id="AE017283">
    <property type="protein sequence ID" value="AAT83711.1"/>
    <property type="molecule type" value="Genomic_DNA"/>
</dbReference>
<evidence type="ECO:0000256" key="1">
    <source>
        <dbReference type="SAM" id="MobiDB-lite"/>
    </source>
</evidence>
<dbReference type="PROSITE" id="PS51186">
    <property type="entry name" value="GNAT"/>
    <property type="match status" value="1"/>
</dbReference>
<reference evidence="3 4" key="1">
    <citation type="journal article" date="2004" name="Science">
        <title>The complete genome sequence of Propionibacterium acnes, a commensal of human skin.</title>
        <authorList>
            <person name="Bruggemann H."/>
            <person name="Henne A."/>
            <person name="Hoster F."/>
            <person name="Liesegang H."/>
            <person name="Wiezer A."/>
            <person name="Strittmatter A."/>
            <person name="Hujer S."/>
            <person name="Durre P."/>
            <person name="Gottschalk G."/>
        </authorList>
    </citation>
    <scope>NUCLEOTIDE SEQUENCE [LARGE SCALE GENOMIC DNA]</scope>
    <source>
        <strain evidence="4">DSM 16379 / KPA171202</strain>
    </source>
</reference>
<dbReference type="AlphaFoldDB" id="Q6A6A2"/>
<dbReference type="eggNOG" id="COG0456">
    <property type="taxonomic scope" value="Bacteria"/>
</dbReference>
<dbReference type="CDD" id="cd04301">
    <property type="entry name" value="NAT_SF"/>
    <property type="match status" value="1"/>
</dbReference>
<dbReference type="HOGENOM" id="CLU_854896_0_0_11"/>
<proteinExistence type="predicted"/>
<dbReference type="KEGG" id="pac:PPA1995"/>
<dbReference type="GO" id="GO:0016747">
    <property type="term" value="F:acyltransferase activity, transferring groups other than amino-acyl groups"/>
    <property type="evidence" value="ECO:0007669"/>
    <property type="project" value="InterPro"/>
</dbReference>
<name>Q6A6A2_CUTAK</name>
<dbReference type="InterPro" id="IPR016181">
    <property type="entry name" value="Acyl_CoA_acyltransferase"/>
</dbReference>
<evidence type="ECO:0000313" key="3">
    <source>
        <dbReference type="EMBL" id="AAT83711.1"/>
    </source>
</evidence>
<feature type="compositionally biased region" description="Basic and acidic residues" evidence="1">
    <location>
        <begin position="1"/>
        <end position="11"/>
    </location>
</feature>
<dbReference type="Proteomes" id="UP000000603">
    <property type="component" value="Chromosome"/>
</dbReference>
<sequence length="325" mass="35253">MAKGGRMETQRRQRRRQTQEGDMSGHVVFRDMRPEDVKVITFGEPGSLIDRVDRPDVVARVALYENRIVGYAVSWLAVVHRTRRFIDVEVHPDSRGHRIGTRLVRQIQQRVDRPLATKAIAGSDAESFILSLGGEVYASCPPFELPRRHFGRAVEVLEGVSLGPGGAISGATLAPGVLETLWEQMYVWMHASWSPVDDSEAAHEALRQELEDLDSEATRVALVDGQPAAVAFVFVDENPTVVAETVQAGTPAGDNAVASAMSSVITWAEDAGYKRINFDGHRSDPHFGPLASRLPLEGASLNLMEISVLPADDAGDPADGGATVA</sequence>
<protein>
    <recommendedName>
        <fullName evidence="2">N-acetyltransferase domain-containing protein</fullName>
    </recommendedName>
</protein>
<gene>
    <name evidence="3" type="ordered locus">PPA1995</name>
</gene>
<evidence type="ECO:0000259" key="2">
    <source>
        <dbReference type="PROSITE" id="PS51186"/>
    </source>
</evidence>
<feature type="region of interest" description="Disordered" evidence="1">
    <location>
        <begin position="1"/>
        <end position="24"/>
    </location>
</feature>
<dbReference type="SUPFAM" id="SSF55729">
    <property type="entry name" value="Acyl-CoA N-acyltransferases (Nat)"/>
    <property type="match status" value="2"/>
</dbReference>